<keyword evidence="4" id="KW-0804">Transcription</keyword>
<evidence type="ECO:0000256" key="2">
    <source>
        <dbReference type="ARBA" id="ARBA00023015"/>
    </source>
</evidence>
<dbReference type="PROSITE" id="PS50977">
    <property type="entry name" value="HTH_TETR_2"/>
    <property type="match status" value="1"/>
</dbReference>
<keyword evidence="2" id="KW-0805">Transcription regulation</keyword>
<dbReference type="PRINTS" id="PR00455">
    <property type="entry name" value="HTHTETR"/>
</dbReference>
<dbReference type="PANTHER" id="PTHR30055:SF175">
    <property type="entry name" value="HTH-TYPE TRANSCRIPTIONAL REPRESSOR KSTR2"/>
    <property type="match status" value="1"/>
</dbReference>
<dbReference type="Proteomes" id="UP001198163">
    <property type="component" value="Unassembled WGS sequence"/>
</dbReference>
<sequence>MTETQTRIIEKAKVVFLTKGIGLSSMTDIGEAAGLVRRSLYRHFPTKEDIAYAVMMSFLREWNLFMAAAFDSVQGQGLCRLESFLGALIAYMGERQAEMSFFAEYDFIFNDDGYRDDLHVSVADYGRTIFEPDRRILLLLKKGVEDGSIRSDADIELTGATISNVLWSFGQRAAMRGKTIFSETGFDGIDLVNNQLSLYIDALRPVNGRIPE</sequence>
<dbReference type="InterPro" id="IPR001647">
    <property type="entry name" value="HTH_TetR"/>
</dbReference>
<evidence type="ECO:0000259" key="6">
    <source>
        <dbReference type="PROSITE" id="PS50977"/>
    </source>
</evidence>
<keyword evidence="1" id="KW-0678">Repressor</keyword>
<gene>
    <name evidence="7" type="ORF">K7J14_12640</name>
</gene>
<name>A0AAE3JKS1_9SPIR</name>
<proteinExistence type="predicted"/>
<dbReference type="GO" id="GO:0003700">
    <property type="term" value="F:DNA-binding transcription factor activity"/>
    <property type="evidence" value="ECO:0007669"/>
    <property type="project" value="TreeGrafter"/>
</dbReference>
<accession>A0AAE3JKS1</accession>
<protein>
    <submittedName>
        <fullName evidence="7">TetR/AcrR family transcriptional regulator</fullName>
    </submittedName>
</protein>
<dbReference type="AlphaFoldDB" id="A0AAE3JKS1"/>
<reference evidence="7" key="1">
    <citation type="submission" date="2021-08" db="EMBL/GenBank/DDBJ databases">
        <title>Comparative analyses of Brucepasteria parasyntrophica and Teretinema zuelzerae.</title>
        <authorList>
            <person name="Song Y."/>
            <person name="Brune A."/>
        </authorList>
    </citation>
    <scope>NUCLEOTIDE SEQUENCE</scope>
    <source>
        <strain evidence="7">DSM 1903</strain>
    </source>
</reference>
<comment type="caution">
    <text evidence="7">The sequence shown here is derived from an EMBL/GenBank/DDBJ whole genome shotgun (WGS) entry which is preliminary data.</text>
</comment>
<feature type="DNA-binding region" description="H-T-H motif" evidence="5">
    <location>
        <begin position="25"/>
        <end position="44"/>
    </location>
</feature>
<organism evidence="7 8">
    <name type="scientific">Teretinema zuelzerae</name>
    <dbReference type="NCBI Taxonomy" id="156"/>
    <lineage>
        <taxon>Bacteria</taxon>
        <taxon>Pseudomonadati</taxon>
        <taxon>Spirochaetota</taxon>
        <taxon>Spirochaetia</taxon>
        <taxon>Spirochaetales</taxon>
        <taxon>Treponemataceae</taxon>
        <taxon>Teretinema</taxon>
    </lineage>
</organism>
<dbReference type="PANTHER" id="PTHR30055">
    <property type="entry name" value="HTH-TYPE TRANSCRIPTIONAL REGULATOR RUTR"/>
    <property type="match status" value="1"/>
</dbReference>
<evidence type="ECO:0000256" key="3">
    <source>
        <dbReference type="ARBA" id="ARBA00023125"/>
    </source>
</evidence>
<evidence type="ECO:0000256" key="4">
    <source>
        <dbReference type="ARBA" id="ARBA00023163"/>
    </source>
</evidence>
<evidence type="ECO:0000313" key="8">
    <source>
        <dbReference type="Proteomes" id="UP001198163"/>
    </source>
</evidence>
<dbReference type="GO" id="GO:0000976">
    <property type="term" value="F:transcription cis-regulatory region binding"/>
    <property type="evidence" value="ECO:0007669"/>
    <property type="project" value="TreeGrafter"/>
</dbReference>
<dbReference type="SUPFAM" id="SSF46689">
    <property type="entry name" value="Homeodomain-like"/>
    <property type="match status" value="1"/>
</dbReference>
<dbReference type="InterPro" id="IPR050109">
    <property type="entry name" value="HTH-type_TetR-like_transc_reg"/>
</dbReference>
<dbReference type="RefSeq" id="WP_230756874.1">
    <property type="nucleotide sequence ID" value="NZ_JAINWA010000003.1"/>
</dbReference>
<keyword evidence="3 5" id="KW-0238">DNA-binding</keyword>
<dbReference type="Gene3D" id="1.10.10.60">
    <property type="entry name" value="Homeodomain-like"/>
    <property type="match status" value="1"/>
</dbReference>
<dbReference type="Gene3D" id="1.10.357.10">
    <property type="entry name" value="Tetracycline Repressor, domain 2"/>
    <property type="match status" value="1"/>
</dbReference>
<evidence type="ECO:0000256" key="1">
    <source>
        <dbReference type="ARBA" id="ARBA00022491"/>
    </source>
</evidence>
<feature type="domain" description="HTH tetR-type" evidence="6">
    <location>
        <begin position="2"/>
        <end position="62"/>
    </location>
</feature>
<keyword evidence="8" id="KW-1185">Reference proteome</keyword>
<dbReference type="InterPro" id="IPR009057">
    <property type="entry name" value="Homeodomain-like_sf"/>
</dbReference>
<evidence type="ECO:0000313" key="7">
    <source>
        <dbReference type="EMBL" id="MCD1655540.1"/>
    </source>
</evidence>
<dbReference type="Pfam" id="PF00440">
    <property type="entry name" value="TetR_N"/>
    <property type="match status" value="1"/>
</dbReference>
<dbReference type="EMBL" id="JAINWA010000003">
    <property type="protein sequence ID" value="MCD1655540.1"/>
    <property type="molecule type" value="Genomic_DNA"/>
</dbReference>
<evidence type="ECO:0000256" key="5">
    <source>
        <dbReference type="PROSITE-ProRule" id="PRU00335"/>
    </source>
</evidence>